<dbReference type="AlphaFoldDB" id="A0A7X2ZCC3"/>
<keyword evidence="1" id="KW-0175">Coiled coil</keyword>
<dbReference type="Proteomes" id="UP000450917">
    <property type="component" value="Unassembled WGS sequence"/>
</dbReference>
<proteinExistence type="predicted"/>
<name>A0A7X2ZCC3_9BACL</name>
<keyword evidence="3" id="KW-1185">Reference proteome</keyword>
<dbReference type="NCBIfam" id="NF047773">
    <property type="entry name" value="phas_rel_Lepto"/>
    <property type="match status" value="1"/>
</dbReference>
<dbReference type="RefSeq" id="WP_127610783.1">
    <property type="nucleotide sequence ID" value="NZ_JARTHJ010000168.1"/>
</dbReference>
<dbReference type="EMBL" id="WNZX01000014">
    <property type="protein sequence ID" value="MUG72359.1"/>
    <property type="molecule type" value="Genomic_DNA"/>
</dbReference>
<organism evidence="2 3">
    <name type="scientific">Paenibacillus validus</name>
    <dbReference type="NCBI Taxonomy" id="44253"/>
    <lineage>
        <taxon>Bacteria</taxon>
        <taxon>Bacillati</taxon>
        <taxon>Bacillota</taxon>
        <taxon>Bacilli</taxon>
        <taxon>Bacillales</taxon>
        <taxon>Paenibacillaceae</taxon>
        <taxon>Paenibacillus</taxon>
    </lineage>
</organism>
<dbReference type="InterPro" id="IPR008769">
    <property type="entry name" value="PhaF_PhaI"/>
</dbReference>
<comment type="caution">
    <text evidence="2">The sequence shown here is derived from an EMBL/GenBank/DDBJ whole genome shotgun (WGS) entry which is preliminary data.</text>
</comment>
<feature type="coiled-coil region" evidence="1">
    <location>
        <begin position="45"/>
        <end position="95"/>
    </location>
</feature>
<evidence type="ECO:0000313" key="2">
    <source>
        <dbReference type="EMBL" id="MUG72359.1"/>
    </source>
</evidence>
<sequence length="97" mass="10877">MNELLKKALSLGLGVTILSKEKLESAVDELVKKGNISANESKELVNRLIEKGEAEQAQLKQLIREQLNSLLAELHVATKEDIENLSKRLEKLENNNE</sequence>
<reference evidence="2 3" key="1">
    <citation type="submission" date="2019-11" db="EMBL/GenBank/DDBJ databases">
        <title>Draft genome sequences of five Paenibacillus species of dairy origin.</title>
        <authorList>
            <person name="Olajide A.M."/>
            <person name="Chen S."/>
            <person name="Lapointe G."/>
        </authorList>
    </citation>
    <scope>NUCLEOTIDE SEQUENCE [LARGE SCALE GENOMIC DNA]</scope>
    <source>
        <strain evidence="2 3">2CS3</strain>
    </source>
</reference>
<protein>
    <submittedName>
        <fullName evidence="2">Polyhydroxyalkanoate synthesis regulator</fullName>
    </submittedName>
</protein>
<dbReference type="PANTHER" id="PTHR38664:SF1">
    <property type="entry name" value="SLR0058 PROTEIN"/>
    <property type="match status" value="1"/>
</dbReference>
<dbReference type="PANTHER" id="PTHR38664">
    <property type="entry name" value="SLR0058 PROTEIN"/>
    <property type="match status" value="1"/>
</dbReference>
<accession>A0A7X2ZCC3</accession>
<gene>
    <name evidence="2" type="ORF">GNP93_16940</name>
</gene>
<evidence type="ECO:0000256" key="1">
    <source>
        <dbReference type="SAM" id="Coils"/>
    </source>
</evidence>
<evidence type="ECO:0000313" key="3">
    <source>
        <dbReference type="Proteomes" id="UP000450917"/>
    </source>
</evidence>